<sequence>ETKRPWRQTMFRLCKHARTPICLICDNSNRELDSNKYPAREHELRNICFGLGGDLFVGQPFKVATSH</sequence>
<dbReference type="AlphaFoldDB" id="A0A147BAH7"/>
<reference evidence="1" key="1">
    <citation type="journal article" date="2018" name="PLoS Negl. Trop. Dis.">
        <title>Sialome diversity of ticks revealed by RNAseq of single tick salivary glands.</title>
        <authorList>
            <person name="Perner J."/>
            <person name="Kropackova S."/>
            <person name="Kopacek P."/>
            <person name="Ribeiro J.M."/>
        </authorList>
    </citation>
    <scope>NUCLEOTIDE SEQUENCE</scope>
    <source>
        <strain evidence="1">Siblings of single egg batch collected in Ceske Budejovice</strain>
        <tissue evidence="1">Salivary glands</tissue>
    </source>
</reference>
<accession>A0A147BAH7</accession>
<evidence type="ECO:0000313" key="1">
    <source>
        <dbReference type="EMBL" id="JAR87789.1"/>
    </source>
</evidence>
<feature type="non-terminal residue" evidence="1">
    <location>
        <position position="1"/>
    </location>
</feature>
<protein>
    <submittedName>
        <fullName evidence="1">Uncharacterized protein</fullName>
    </submittedName>
</protein>
<proteinExistence type="predicted"/>
<dbReference type="EMBL" id="GEGO01007615">
    <property type="protein sequence ID" value="JAR87789.1"/>
    <property type="molecule type" value="Transcribed_RNA"/>
</dbReference>
<feature type="non-terminal residue" evidence="1">
    <location>
        <position position="67"/>
    </location>
</feature>
<organism evidence="1">
    <name type="scientific">Ixodes ricinus</name>
    <name type="common">Common tick</name>
    <name type="synonym">Acarus ricinus</name>
    <dbReference type="NCBI Taxonomy" id="34613"/>
    <lineage>
        <taxon>Eukaryota</taxon>
        <taxon>Metazoa</taxon>
        <taxon>Ecdysozoa</taxon>
        <taxon>Arthropoda</taxon>
        <taxon>Chelicerata</taxon>
        <taxon>Arachnida</taxon>
        <taxon>Acari</taxon>
        <taxon>Parasitiformes</taxon>
        <taxon>Ixodida</taxon>
        <taxon>Ixodoidea</taxon>
        <taxon>Ixodidae</taxon>
        <taxon>Ixodinae</taxon>
        <taxon>Ixodes</taxon>
    </lineage>
</organism>
<name>A0A147BAH7_IXORI</name>